<dbReference type="InterPro" id="IPR019734">
    <property type="entry name" value="TPR_rpt"/>
</dbReference>
<dbReference type="OrthoDB" id="2423701at2759"/>
<dbReference type="EMBL" id="ML210150">
    <property type="protein sequence ID" value="TFK29337.1"/>
    <property type="molecule type" value="Genomic_DNA"/>
</dbReference>
<dbReference type="SMART" id="SM00028">
    <property type="entry name" value="TPR"/>
    <property type="match status" value="1"/>
</dbReference>
<evidence type="ECO:0000256" key="3">
    <source>
        <dbReference type="PROSITE-ProRule" id="PRU00339"/>
    </source>
</evidence>
<dbReference type="GO" id="GO:0051879">
    <property type="term" value="F:Hsp90 protein binding"/>
    <property type="evidence" value="ECO:0007669"/>
    <property type="project" value="TreeGrafter"/>
</dbReference>
<sequence length="103" mass="11368">MATADSLKAEGNKAFAAKNWDAAIDLFSQAIELDPKNHVLWSNRSAAKAGKKDWPGALSDADERTHHGARVICERVRLCMGRGSTTKLSQSMNRAHQWKTVPH</sequence>
<evidence type="ECO:0000256" key="2">
    <source>
        <dbReference type="ARBA" id="ARBA00022803"/>
    </source>
</evidence>
<dbReference type="Gene3D" id="1.25.40.10">
    <property type="entry name" value="Tetratricopeptide repeat domain"/>
    <property type="match status" value="1"/>
</dbReference>
<accession>A0A5C3L938</accession>
<protein>
    <submittedName>
        <fullName evidence="4">Uncharacterized protein</fullName>
    </submittedName>
</protein>
<organism evidence="4 5">
    <name type="scientific">Coprinopsis marcescibilis</name>
    <name type="common">Agaric fungus</name>
    <name type="synonym">Psathyrella marcescibilis</name>
    <dbReference type="NCBI Taxonomy" id="230819"/>
    <lineage>
        <taxon>Eukaryota</taxon>
        <taxon>Fungi</taxon>
        <taxon>Dikarya</taxon>
        <taxon>Basidiomycota</taxon>
        <taxon>Agaricomycotina</taxon>
        <taxon>Agaricomycetes</taxon>
        <taxon>Agaricomycetidae</taxon>
        <taxon>Agaricales</taxon>
        <taxon>Agaricineae</taxon>
        <taxon>Psathyrellaceae</taxon>
        <taxon>Coprinopsis</taxon>
    </lineage>
</organism>
<dbReference type="AlphaFoldDB" id="A0A5C3L938"/>
<evidence type="ECO:0000313" key="5">
    <source>
        <dbReference type="Proteomes" id="UP000307440"/>
    </source>
</evidence>
<dbReference type="InterPro" id="IPR013105">
    <property type="entry name" value="TPR_2"/>
</dbReference>
<keyword evidence="5" id="KW-1185">Reference proteome</keyword>
<proteinExistence type="predicted"/>
<name>A0A5C3L938_COPMA</name>
<dbReference type="InterPro" id="IPR011990">
    <property type="entry name" value="TPR-like_helical_dom_sf"/>
</dbReference>
<dbReference type="PANTHER" id="PTHR22904:SF523">
    <property type="entry name" value="STRESS-INDUCED-PHOSPHOPROTEIN 1"/>
    <property type="match status" value="1"/>
</dbReference>
<reference evidence="4 5" key="1">
    <citation type="journal article" date="2019" name="Nat. Ecol. Evol.">
        <title>Megaphylogeny resolves global patterns of mushroom evolution.</title>
        <authorList>
            <person name="Varga T."/>
            <person name="Krizsan K."/>
            <person name="Foldi C."/>
            <person name="Dima B."/>
            <person name="Sanchez-Garcia M."/>
            <person name="Sanchez-Ramirez S."/>
            <person name="Szollosi G.J."/>
            <person name="Szarkandi J.G."/>
            <person name="Papp V."/>
            <person name="Albert L."/>
            <person name="Andreopoulos W."/>
            <person name="Angelini C."/>
            <person name="Antonin V."/>
            <person name="Barry K.W."/>
            <person name="Bougher N.L."/>
            <person name="Buchanan P."/>
            <person name="Buyck B."/>
            <person name="Bense V."/>
            <person name="Catcheside P."/>
            <person name="Chovatia M."/>
            <person name="Cooper J."/>
            <person name="Damon W."/>
            <person name="Desjardin D."/>
            <person name="Finy P."/>
            <person name="Geml J."/>
            <person name="Haridas S."/>
            <person name="Hughes K."/>
            <person name="Justo A."/>
            <person name="Karasinski D."/>
            <person name="Kautmanova I."/>
            <person name="Kiss B."/>
            <person name="Kocsube S."/>
            <person name="Kotiranta H."/>
            <person name="LaButti K.M."/>
            <person name="Lechner B.E."/>
            <person name="Liimatainen K."/>
            <person name="Lipzen A."/>
            <person name="Lukacs Z."/>
            <person name="Mihaltcheva S."/>
            <person name="Morgado L.N."/>
            <person name="Niskanen T."/>
            <person name="Noordeloos M.E."/>
            <person name="Ohm R.A."/>
            <person name="Ortiz-Santana B."/>
            <person name="Ovrebo C."/>
            <person name="Racz N."/>
            <person name="Riley R."/>
            <person name="Savchenko A."/>
            <person name="Shiryaev A."/>
            <person name="Soop K."/>
            <person name="Spirin V."/>
            <person name="Szebenyi C."/>
            <person name="Tomsovsky M."/>
            <person name="Tulloss R.E."/>
            <person name="Uehling J."/>
            <person name="Grigoriev I.V."/>
            <person name="Vagvolgyi C."/>
            <person name="Papp T."/>
            <person name="Martin F.M."/>
            <person name="Miettinen O."/>
            <person name="Hibbett D.S."/>
            <person name="Nagy L.G."/>
        </authorList>
    </citation>
    <scope>NUCLEOTIDE SEQUENCE [LARGE SCALE GENOMIC DNA]</scope>
    <source>
        <strain evidence="4 5">CBS 121175</strain>
    </source>
</reference>
<feature type="repeat" description="TPR" evidence="3">
    <location>
        <begin position="4"/>
        <end position="37"/>
    </location>
</feature>
<keyword evidence="1" id="KW-0677">Repeat</keyword>
<dbReference type="PROSITE" id="PS50005">
    <property type="entry name" value="TPR"/>
    <property type="match status" value="1"/>
</dbReference>
<dbReference type="SUPFAM" id="SSF48452">
    <property type="entry name" value="TPR-like"/>
    <property type="match status" value="1"/>
</dbReference>
<dbReference type="STRING" id="230819.A0A5C3L938"/>
<keyword evidence="2 3" id="KW-0802">TPR repeat</keyword>
<dbReference type="Proteomes" id="UP000307440">
    <property type="component" value="Unassembled WGS sequence"/>
</dbReference>
<evidence type="ECO:0000256" key="1">
    <source>
        <dbReference type="ARBA" id="ARBA00022737"/>
    </source>
</evidence>
<dbReference type="Pfam" id="PF07719">
    <property type="entry name" value="TPR_2"/>
    <property type="match status" value="1"/>
</dbReference>
<evidence type="ECO:0000313" key="4">
    <source>
        <dbReference type="EMBL" id="TFK29337.1"/>
    </source>
</evidence>
<gene>
    <name evidence="4" type="ORF">FA15DRAFT_398561</name>
</gene>
<dbReference type="PANTHER" id="PTHR22904">
    <property type="entry name" value="TPR REPEAT CONTAINING PROTEIN"/>
    <property type="match status" value="1"/>
</dbReference>